<feature type="domain" description="GtrA/DPMS transmembrane" evidence="7">
    <location>
        <begin position="14"/>
        <end position="127"/>
    </location>
</feature>
<dbReference type="Proteomes" id="UP001596047">
    <property type="component" value="Unassembled WGS sequence"/>
</dbReference>
<dbReference type="Pfam" id="PF04138">
    <property type="entry name" value="GtrA_DPMS_TM"/>
    <property type="match status" value="1"/>
</dbReference>
<sequence length="140" mass="15723">MQRKFNFNLLPLLKFGSVGVINTLVDLAVFTLLSSFDVYAVLAQVISYSSGMMNSYYMNRSWTFRKEKRAPGQALRFTAVNLAALAVTTVLLLILHAYTPLSLFICKLIATLFSVGMNYIGSRYWAFANQSSSIQKTLQE</sequence>
<keyword evidence="3 6" id="KW-0812">Transmembrane</keyword>
<comment type="caution">
    <text evidence="8">The sequence shown here is derived from an EMBL/GenBank/DDBJ whole genome shotgun (WGS) entry which is preliminary data.</text>
</comment>
<dbReference type="InterPro" id="IPR051401">
    <property type="entry name" value="GtrA_CellWall_Glycosyl"/>
</dbReference>
<proteinExistence type="inferred from homology"/>
<keyword evidence="5 6" id="KW-0472">Membrane</keyword>
<feature type="transmembrane region" description="Helical" evidence="6">
    <location>
        <begin position="39"/>
        <end position="57"/>
    </location>
</feature>
<dbReference type="InterPro" id="IPR007267">
    <property type="entry name" value="GtrA_DPMS_TM"/>
</dbReference>
<reference evidence="9" key="1">
    <citation type="journal article" date="2019" name="Int. J. Syst. Evol. Microbiol.">
        <title>The Global Catalogue of Microorganisms (GCM) 10K type strain sequencing project: providing services to taxonomists for standard genome sequencing and annotation.</title>
        <authorList>
            <consortium name="The Broad Institute Genomics Platform"/>
            <consortium name="The Broad Institute Genome Sequencing Center for Infectious Disease"/>
            <person name="Wu L."/>
            <person name="Ma J."/>
        </authorList>
    </citation>
    <scope>NUCLEOTIDE SEQUENCE [LARGE SCALE GENOMIC DNA]</scope>
    <source>
        <strain evidence="9">CGMCC 1.3240</strain>
    </source>
</reference>
<comment type="similarity">
    <text evidence="2">Belongs to the GtrA family.</text>
</comment>
<keyword evidence="4 6" id="KW-1133">Transmembrane helix</keyword>
<evidence type="ECO:0000259" key="7">
    <source>
        <dbReference type="Pfam" id="PF04138"/>
    </source>
</evidence>
<protein>
    <submittedName>
        <fullName evidence="8">GtrA family protein</fullName>
    </submittedName>
</protein>
<dbReference type="EMBL" id="JBHSOW010000088">
    <property type="protein sequence ID" value="MFC5652017.1"/>
    <property type="molecule type" value="Genomic_DNA"/>
</dbReference>
<evidence type="ECO:0000313" key="9">
    <source>
        <dbReference type="Proteomes" id="UP001596047"/>
    </source>
</evidence>
<name>A0ABW0W1I6_9BACL</name>
<keyword evidence="9" id="KW-1185">Reference proteome</keyword>
<dbReference type="PANTHER" id="PTHR38459">
    <property type="entry name" value="PROPHAGE BACTOPRENOL-LINKED GLUCOSE TRANSLOCASE HOMOLOG"/>
    <property type="match status" value="1"/>
</dbReference>
<gene>
    <name evidence="8" type="ORF">ACFPYJ_23450</name>
</gene>
<evidence type="ECO:0000256" key="3">
    <source>
        <dbReference type="ARBA" id="ARBA00022692"/>
    </source>
</evidence>
<evidence type="ECO:0000256" key="4">
    <source>
        <dbReference type="ARBA" id="ARBA00022989"/>
    </source>
</evidence>
<comment type="subcellular location">
    <subcellularLocation>
        <location evidence="1">Membrane</location>
        <topology evidence="1">Multi-pass membrane protein</topology>
    </subcellularLocation>
</comment>
<accession>A0ABW0W1I6</accession>
<feature type="transmembrane region" description="Helical" evidence="6">
    <location>
        <begin position="101"/>
        <end position="120"/>
    </location>
</feature>
<organism evidence="8 9">
    <name type="scientific">Paenibacillus solisilvae</name>
    <dbReference type="NCBI Taxonomy" id="2486751"/>
    <lineage>
        <taxon>Bacteria</taxon>
        <taxon>Bacillati</taxon>
        <taxon>Bacillota</taxon>
        <taxon>Bacilli</taxon>
        <taxon>Bacillales</taxon>
        <taxon>Paenibacillaceae</taxon>
        <taxon>Paenibacillus</taxon>
    </lineage>
</organism>
<evidence type="ECO:0000256" key="5">
    <source>
        <dbReference type="ARBA" id="ARBA00023136"/>
    </source>
</evidence>
<evidence type="ECO:0000256" key="6">
    <source>
        <dbReference type="SAM" id="Phobius"/>
    </source>
</evidence>
<dbReference type="PANTHER" id="PTHR38459:SF1">
    <property type="entry name" value="PROPHAGE BACTOPRENOL-LINKED GLUCOSE TRANSLOCASE HOMOLOG"/>
    <property type="match status" value="1"/>
</dbReference>
<feature type="transmembrane region" description="Helical" evidence="6">
    <location>
        <begin position="12"/>
        <end position="33"/>
    </location>
</feature>
<dbReference type="RefSeq" id="WP_379190652.1">
    <property type="nucleotide sequence ID" value="NZ_JBHSOW010000088.1"/>
</dbReference>
<evidence type="ECO:0000313" key="8">
    <source>
        <dbReference type="EMBL" id="MFC5652017.1"/>
    </source>
</evidence>
<feature type="transmembrane region" description="Helical" evidence="6">
    <location>
        <begin position="77"/>
        <end position="95"/>
    </location>
</feature>
<evidence type="ECO:0000256" key="1">
    <source>
        <dbReference type="ARBA" id="ARBA00004141"/>
    </source>
</evidence>
<evidence type="ECO:0000256" key="2">
    <source>
        <dbReference type="ARBA" id="ARBA00009399"/>
    </source>
</evidence>